<evidence type="ECO:0000313" key="2">
    <source>
        <dbReference type="Proteomes" id="UP001189616"/>
    </source>
</evidence>
<dbReference type="Proteomes" id="UP001189616">
    <property type="component" value="Unassembled WGS sequence"/>
</dbReference>
<organism evidence="1 2">
    <name type="scientific">Ralstonia condita</name>
    <dbReference type="NCBI Taxonomy" id="3058600"/>
    <lineage>
        <taxon>Bacteria</taxon>
        <taxon>Pseudomonadati</taxon>
        <taxon>Pseudomonadota</taxon>
        <taxon>Betaproteobacteria</taxon>
        <taxon>Burkholderiales</taxon>
        <taxon>Burkholderiaceae</taxon>
        <taxon>Ralstonia</taxon>
    </lineage>
</organism>
<gene>
    <name evidence="1" type="ORF">LMG7141_00843</name>
</gene>
<dbReference type="EMBL" id="CATYWO010000001">
    <property type="protein sequence ID" value="CAJ0779130.1"/>
    <property type="molecule type" value="Genomic_DNA"/>
</dbReference>
<keyword evidence="2" id="KW-1185">Reference proteome</keyword>
<name>A0ABM9J190_9RALS</name>
<comment type="caution">
    <text evidence="1">The sequence shown here is derived from an EMBL/GenBank/DDBJ whole genome shotgun (WGS) entry which is preliminary data.</text>
</comment>
<reference evidence="1 2" key="1">
    <citation type="submission" date="2023-07" db="EMBL/GenBank/DDBJ databases">
        <authorList>
            <person name="Peeters C."/>
        </authorList>
    </citation>
    <scope>NUCLEOTIDE SEQUENCE [LARGE SCALE GENOMIC DNA]</scope>
    <source>
        <strain evidence="1 2">LMG 7141</strain>
    </source>
</reference>
<evidence type="ECO:0000313" key="1">
    <source>
        <dbReference type="EMBL" id="CAJ0779130.1"/>
    </source>
</evidence>
<protein>
    <submittedName>
        <fullName evidence="1">Uncharacterized protein</fullName>
    </submittedName>
</protein>
<accession>A0ABM9J190</accession>
<dbReference type="RefSeq" id="WP_316655501.1">
    <property type="nucleotide sequence ID" value="NZ_CATYWO010000001.1"/>
</dbReference>
<proteinExistence type="predicted"/>
<sequence length="108" mass="11842">MTDRELVELAAKAVGIRLHIWGTEGSENFSDIDKGKFGTRWNPLKDDGDAFRLAVQLQIDVNHQRALGVVEAFWSKDAGCKREPYGSDSLAATRRAIVRAAAAIGESK</sequence>